<sequence length="88" mass="10248">MGEYLLCQYQMKKNTLQYVGEVTAISEESLPCVEFLENTKDPVLKKRKQIPERALVDHKNIIKKLHAPETVFRGRQVVLLFEELLKSC</sequence>
<dbReference type="EMBL" id="JAZGQO010000010">
    <property type="protein sequence ID" value="KAK6177152.1"/>
    <property type="molecule type" value="Genomic_DNA"/>
</dbReference>
<organism evidence="2 3">
    <name type="scientific">Patella caerulea</name>
    <name type="common">Rayed Mediterranean limpet</name>
    <dbReference type="NCBI Taxonomy" id="87958"/>
    <lineage>
        <taxon>Eukaryota</taxon>
        <taxon>Metazoa</taxon>
        <taxon>Spiralia</taxon>
        <taxon>Lophotrochozoa</taxon>
        <taxon>Mollusca</taxon>
        <taxon>Gastropoda</taxon>
        <taxon>Patellogastropoda</taxon>
        <taxon>Patelloidea</taxon>
        <taxon>Patellidae</taxon>
        <taxon>Patella</taxon>
    </lineage>
</organism>
<dbReference type="Proteomes" id="UP001347796">
    <property type="component" value="Unassembled WGS sequence"/>
</dbReference>
<comment type="caution">
    <text evidence="2">The sequence shown here is derived from an EMBL/GenBank/DDBJ whole genome shotgun (WGS) entry which is preliminary data.</text>
</comment>
<keyword evidence="3" id="KW-1185">Reference proteome</keyword>
<proteinExistence type="predicted"/>
<dbReference type="EMBL" id="JAZGQO010000015">
    <property type="protein sequence ID" value="KAK6169699.1"/>
    <property type="molecule type" value="Genomic_DNA"/>
</dbReference>
<name>A0AAN8JH24_PATCE</name>
<evidence type="ECO:0000313" key="2">
    <source>
        <dbReference type="EMBL" id="KAK6177152.1"/>
    </source>
</evidence>
<protein>
    <submittedName>
        <fullName evidence="2">Uncharacterized protein</fullName>
    </submittedName>
</protein>
<dbReference type="AlphaFoldDB" id="A0AAN8JH24"/>
<evidence type="ECO:0000313" key="3">
    <source>
        <dbReference type="Proteomes" id="UP001347796"/>
    </source>
</evidence>
<accession>A0AAN8JH24</accession>
<gene>
    <name evidence="2" type="ORF">SNE40_015312</name>
    <name evidence="1" type="ORF">SNE40_020694</name>
</gene>
<reference evidence="2 3" key="1">
    <citation type="submission" date="2024-01" db="EMBL/GenBank/DDBJ databases">
        <title>The genome of the rayed Mediterranean limpet Patella caerulea (Linnaeus, 1758).</title>
        <authorList>
            <person name="Anh-Thu Weber A."/>
            <person name="Halstead-Nussloch G."/>
        </authorList>
    </citation>
    <scope>NUCLEOTIDE SEQUENCE [LARGE SCALE GENOMIC DNA]</scope>
    <source>
        <strain evidence="2">AATW-2023a</strain>
        <tissue evidence="2">Whole specimen</tissue>
    </source>
</reference>
<evidence type="ECO:0000313" key="1">
    <source>
        <dbReference type="EMBL" id="KAK6169699.1"/>
    </source>
</evidence>